<feature type="compositionally biased region" description="Basic residues" evidence="1">
    <location>
        <begin position="106"/>
        <end position="116"/>
    </location>
</feature>
<sequence length="144" mass="16487">MPVTPVICALFANLSAVRDACHARYSRTVRCRAQFTMSVMPISCNTVANLSVVACLFEDFVRDHLHPFAAIWCPYAESSLYSVQIPFKVNLISCLKEEERVEQARKKGQSRRRRDLKIKGIETLNPKGDLREDQRNRNTIDQTD</sequence>
<dbReference type="AlphaFoldDB" id="A0AAP0EQS6"/>
<comment type="caution">
    <text evidence="2">The sequence shown here is derived from an EMBL/GenBank/DDBJ whole genome shotgun (WGS) entry which is preliminary data.</text>
</comment>
<feature type="region of interest" description="Disordered" evidence="1">
    <location>
        <begin position="103"/>
        <end position="144"/>
    </location>
</feature>
<gene>
    <name evidence="2" type="ORF">Sjap_021789</name>
</gene>
<name>A0AAP0EQS6_9MAGN</name>
<evidence type="ECO:0000313" key="3">
    <source>
        <dbReference type="Proteomes" id="UP001417504"/>
    </source>
</evidence>
<accession>A0AAP0EQS6</accession>
<evidence type="ECO:0000256" key="1">
    <source>
        <dbReference type="SAM" id="MobiDB-lite"/>
    </source>
</evidence>
<evidence type="ECO:0000313" key="2">
    <source>
        <dbReference type="EMBL" id="KAK9096292.1"/>
    </source>
</evidence>
<reference evidence="2 3" key="1">
    <citation type="submission" date="2024-01" db="EMBL/GenBank/DDBJ databases">
        <title>Genome assemblies of Stephania.</title>
        <authorList>
            <person name="Yang L."/>
        </authorList>
    </citation>
    <scope>NUCLEOTIDE SEQUENCE [LARGE SCALE GENOMIC DNA]</scope>
    <source>
        <strain evidence="2">QJT</strain>
        <tissue evidence="2">Leaf</tissue>
    </source>
</reference>
<protein>
    <submittedName>
        <fullName evidence="2">Uncharacterized protein</fullName>
    </submittedName>
</protein>
<dbReference type="Proteomes" id="UP001417504">
    <property type="component" value="Unassembled WGS sequence"/>
</dbReference>
<proteinExistence type="predicted"/>
<feature type="compositionally biased region" description="Basic and acidic residues" evidence="1">
    <location>
        <begin position="128"/>
        <end position="138"/>
    </location>
</feature>
<dbReference type="EMBL" id="JBBNAE010000009">
    <property type="protein sequence ID" value="KAK9096292.1"/>
    <property type="molecule type" value="Genomic_DNA"/>
</dbReference>
<organism evidence="2 3">
    <name type="scientific">Stephania japonica</name>
    <dbReference type="NCBI Taxonomy" id="461633"/>
    <lineage>
        <taxon>Eukaryota</taxon>
        <taxon>Viridiplantae</taxon>
        <taxon>Streptophyta</taxon>
        <taxon>Embryophyta</taxon>
        <taxon>Tracheophyta</taxon>
        <taxon>Spermatophyta</taxon>
        <taxon>Magnoliopsida</taxon>
        <taxon>Ranunculales</taxon>
        <taxon>Menispermaceae</taxon>
        <taxon>Menispermoideae</taxon>
        <taxon>Cissampelideae</taxon>
        <taxon>Stephania</taxon>
    </lineage>
</organism>
<keyword evidence="3" id="KW-1185">Reference proteome</keyword>